<accession>A0A4U5PPY3</accession>
<gene>
    <name evidence="2" type="ORF">D5086_0000194370</name>
</gene>
<dbReference type="AlphaFoldDB" id="A0A4U5PPY3"/>
<comment type="caution">
    <text evidence="2">The sequence shown here is derived from an EMBL/GenBank/DDBJ whole genome shotgun (WGS) entry which is preliminary data.</text>
</comment>
<dbReference type="EMBL" id="RCHU01000641">
    <property type="protein sequence ID" value="TKR99048.1"/>
    <property type="molecule type" value="Genomic_DNA"/>
</dbReference>
<reference evidence="2" key="1">
    <citation type="submission" date="2018-10" db="EMBL/GenBank/DDBJ databases">
        <title>Population genomic analysis revealed the cold adaptation of white poplar.</title>
        <authorList>
            <person name="Liu Y.-J."/>
        </authorList>
    </citation>
    <scope>NUCLEOTIDE SEQUENCE [LARGE SCALE GENOMIC DNA]</scope>
    <source>
        <strain evidence="2">PAL-ZL1</strain>
    </source>
</reference>
<sequence length="137" mass="15398">MAVRGRPNPARQMDDSTGFITVRTNETTVAGETNRSFNQDRRRQGTFAGRRNDHIASHCGEKGHWVQTCYELNGYPMGHPRGRFQPGSRSFNNRGQAAGNHMPESSLARTWAVNHVAESSWARPPANSDYRDQIPKC</sequence>
<organism evidence="2">
    <name type="scientific">Populus alba</name>
    <name type="common">White poplar</name>
    <dbReference type="NCBI Taxonomy" id="43335"/>
    <lineage>
        <taxon>Eukaryota</taxon>
        <taxon>Viridiplantae</taxon>
        <taxon>Streptophyta</taxon>
        <taxon>Embryophyta</taxon>
        <taxon>Tracheophyta</taxon>
        <taxon>Spermatophyta</taxon>
        <taxon>Magnoliopsida</taxon>
        <taxon>eudicotyledons</taxon>
        <taxon>Gunneridae</taxon>
        <taxon>Pentapetalae</taxon>
        <taxon>rosids</taxon>
        <taxon>fabids</taxon>
        <taxon>Malpighiales</taxon>
        <taxon>Salicaceae</taxon>
        <taxon>Saliceae</taxon>
        <taxon>Populus</taxon>
    </lineage>
</organism>
<evidence type="ECO:0000313" key="2">
    <source>
        <dbReference type="EMBL" id="TKR99048.1"/>
    </source>
</evidence>
<proteinExistence type="predicted"/>
<evidence type="ECO:0000256" key="1">
    <source>
        <dbReference type="SAM" id="MobiDB-lite"/>
    </source>
</evidence>
<feature type="region of interest" description="Disordered" evidence="1">
    <location>
        <begin position="80"/>
        <end position="106"/>
    </location>
</feature>
<protein>
    <submittedName>
        <fullName evidence="2">Uncharacterized protein</fullName>
    </submittedName>
</protein>
<name>A0A4U5PPY3_POPAL</name>